<dbReference type="PROSITE" id="PS51257">
    <property type="entry name" value="PROKAR_LIPOPROTEIN"/>
    <property type="match status" value="1"/>
</dbReference>
<evidence type="ECO:0000259" key="5">
    <source>
        <dbReference type="PROSITE" id="PS51007"/>
    </source>
</evidence>
<evidence type="ECO:0000256" key="1">
    <source>
        <dbReference type="ARBA" id="ARBA00022617"/>
    </source>
</evidence>
<gene>
    <name evidence="6" type="ORF">SAMN05421766_10951</name>
</gene>
<dbReference type="InterPro" id="IPR055557">
    <property type="entry name" value="DUF7133"/>
</dbReference>
<comment type="caution">
    <text evidence="6">The sequence shown here is derived from an EMBL/GenBank/DDBJ whole genome shotgun (WGS) entry which is preliminary data.</text>
</comment>
<evidence type="ECO:0000313" key="7">
    <source>
        <dbReference type="Proteomes" id="UP000185728"/>
    </source>
</evidence>
<dbReference type="SUPFAM" id="SSF46626">
    <property type="entry name" value="Cytochrome c"/>
    <property type="match status" value="1"/>
</dbReference>
<dbReference type="Pfam" id="PF23500">
    <property type="entry name" value="DUF7133"/>
    <property type="match status" value="1"/>
</dbReference>
<dbReference type="RefSeq" id="WP_076456974.1">
    <property type="nucleotide sequence ID" value="NZ_FTOB01000009.1"/>
</dbReference>
<feature type="domain" description="Cytochrome c" evidence="5">
    <location>
        <begin position="621"/>
        <end position="708"/>
    </location>
</feature>
<evidence type="ECO:0000256" key="2">
    <source>
        <dbReference type="ARBA" id="ARBA00022723"/>
    </source>
</evidence>
<dbReference type="PANTHER" id="PTHR33546:SF1">
    <property type="entry name" value="LARGE, MULTIFUNCTIONAL SECRETED PROTEIN"/>
    <property type="match status" value="1"/>
</dbReference>
<keyword evidence="3 4" id="KW-0408">Iron</keyword>
<dbReference type="Pfam" id="PF00034">
    <property type="entry name" value="Cytochrom_C"/>
    <property type="match status" value="1"/>
</dbReference>
<dbReference type="InterPro" id="IPR009056">
    <property type="entry name" value="Cyt_c-like_dom"/>
</dbReference>
<dbReference type="InterPro" id="IPR036909">
    <property type="entry name" value="Cyt_c-like_dom_sf"/>
</dbReference>
<evidence type="ECO:0000313" key="6">
    <source>
        <dbReference type="EMBL" id="SIT08697.1"/>
    </source>
</evidence>
<keyword evidence="1 4" id="KW-0349">Heme</keyword>
<evidence type="ECO:0000256" key="4">
    <source>
        <dbReference type="PROSITE-ProRule" id="PRU00433"/>
    </source>
</evidence>
<dbReference type="EMBL" id="FTOB01000009">
    <property type="protein sequence ID" value="SIT08697.1"/>
    <property type="molecule type" value="Genomic_DNA"/>
</dbReference>
<protein>
    <submittedName>
        <fullName evidence="6">Cytochrome c</fullName>
    </submittedName>
</protein>
<keyword evidence="2 4" id="KW-0479">Metal-binding</keyword>
<name>A0ABY1L1B5_9FLAO</name>
<dbReference type="PANTHER" id="PTHR33546">
    <property type="entry name" value="LARGE, MULTIFUNCTIONAL SECRETED PROTEIN-RELATED"/>
    <property type="match status" value="1"/>
</dbReference>
<reference evidence="6 7" key="1">
    <citation type="submission" date="2017-01" db="EMBL/GenBank/DDBJ databases">
        <authorList>
            <person name="Varghese N."/>
            <person name="Submissions S."/>
        </authorList>
    </citation>
    <scope>NUCLEOTIDE SEQUENCE [LARGE SCALE GENOMIC DNA]</scope>
    <source>
        <strain evidence="6 7">DSM 2061</strain>
    </source>
</reference>
<dbReference type="SUPFAM" id="SSF48371">
    <property type="entry name" value="ARM repeat"/>
    <property type="match status" value="1"/>
</dbReference>
<dbReference type="Gene3D" id="1.10.760.10">
    <property type="entry name" value="Cytochrome c-like domain"/>
    <property type="match status" value="1"/>
</dbReference>
<dbReference type="Proteomes" id="UP000185728">
    <property type="component" value="Unassembled WGS sequence"/>
</dbReference>
<evidence type="ECO:0000256" key="3">
    <source>
        <dbReference type="ARBA" id="ARBA00023004"/>
    </source>
</evidence>
<sequence length="742" mass="83582">MSIFKKRFILPALSVLMAMGGSCKKELRDTGKIYEKPLIVRDPAVRSLTPEESMETMHLPGGYRIELVASEPMIHEPVAIAWGPDQELYVAEMLTYMQDIDGTNENEPWSRISVLEDLDGDGKMDKSTVFIDSLILPRILLPLDDRVIVGQTYDRSLYSYRDTDGDKKADEKILILKDTVRDNANLEHQSANMMWSIDNWLYVSRNSFRYRFTRGKMEIDTLRDAPVGQWGLTEDENGQLFYSSAGGEVPALGFQQHPTYGNLELPGKWEEGFEKVWPIIGTPDVQGGNKRLREDGTLNHFTASCGQSIFLGDQLPAYGDLFIPEPVGRLVRRAKVEHINGKTVLRNPYGETEFLASTDANFRPVESKTGPDGCLYIVDMYRGIIQEGNWVRKGSFLRPVVERKGFDKHIGKGRIYRIVHESGKPTRPEKLLERTSGELLSYLGHPNAWYRKTAQRLLVLRRDTAVVDELKDRVQGEEAFYKSWFNDTDLALGRLHALWTLEGMDAIDETLVLSALVDEDARVRRAALRISERFLGESNKEVFAAVSQLKTDSDKEVLVQLLLSLRSSPIGEAKAVMQQVVSENTENEALTVIGEEGIKEVPLEIETLKKKYILERPELRNSVVKGYSHFKTICAACHGPNGEGIKNTAPPLVGSSRVKGSIDVPLKIVLNGLTGPVDGIKYAGVMAGMKGNDDQWIADVLTYVRTELNDTKRITERDVKRVREEVKDREAYWTLEELTGGK</sequence>
<keyword evidence="7" id="KW-1185">Reference proteome</keyword>
<dbReference type="InterPro" id="IPR011041">
    <property type="entry name" value="Quinoprot_gluc/sorb_DH_b-prop"/>
</dbReference>
<proteinExistence type="predicted"/>
<accession>A0ABY1L1B5</accession>
<dbReference type="InterPro" id="IPR011989">
    <property type="entry name" value="ARM-like"/>
</dbReference>
<dbReference type="SUPFAM" id="SSF50952">
    <property type="entry name" value="Soluble quinoprotein glucose dehydrogenase"/>
    <property type="match status" value="1"/>
</dbReference>
<dbReference type="Gene3D" id="1.25.10.10">
    <property type="entry name" value="Leucine-rich Repeat Variant"/>
    <property type="match status" value="1"/>
</dbReference>
<dbReference type="PROSITE" id="PS51007">
    <property type="entry name" value="CYTC"/>
    <property type="match status" value="1"/>
</dbReference>
<dbReference type="InterPro" id="IPR016024">
    <property type="entry name" value="ARM-type_fold"/>
</dbReference>
<organism evidence="6 7">
    <name type="scientific">Zobellia uliginosa</name>
    <dbReference type="NCBI Taxonomy" id="143224"/>
    <lineage>
        <taxon>Bacteria</taxon>
        <taxon>Pseudomonadati</taxon>
        <taxon>Bacteroidota</taxon>
        <taxon>Flavobacteriia</taxon>
        <taxon>Flavobacteriales</taxon>
        <taxon>Flavobacteriaceae</taxon>
        <taxon>Zobellia</taxon>
    </lineage>
</organism>